<gene>
    <name evidence="2" type="ORF">EJ03DRAFT_382346</name>
</gene>
<evidence type="ECO:0000313" key="3">
    <source>
        <dbReference type="Proteomes" id="UP000799436"/>
    </source>
</evidence>
<feature type="region of interest" description="Disordered" evidence="1">
    <location>
        <begin position="1"/>
        <end position="93"/>
    </location>
</feature>
<organism evidence="2 3">
    <name type="scientific">Teratosphaeria nubilosa</name>
    <dbReference type="NCBI Taxonomy" id="161662"/>
    <lineage>
        <taxon>Eukaryota</taxon>
        <taxon>Fungi</taxon>
        <taxon>Dikarya</taxon>
        <taxon>Ascomycota</taxon>
        <taxon>Pezizomycotina</taxon>
        <taxon>Dothideomycetes</taxon>
        <taxon>Dothideomycetidae</taxon>
        <taxon>Mycosphaerellales</taxon>
        <taxon>Teratosphaeriaceae</taxon>
        <taxon>Teratosphaeria</taxon>
    </lineage>
</organism>
<dbReference type="EMBL" id="ML995829">
    <property type="protein sequence ID" value="KAF2770027.1"/>
    <property type="molecule type" value="Genomic_DNA"/>
</dbReference>
<evidence type="ECO:0000256" key="1">
    <source>
        <dbReference type="SAM" id="MobiDB-lite"/>
    </source>
</evidence>
<feature type="compositionally biased region" description="Low complexity" evidence="1">
    <location>
        <begin position="56"/>
        <end position="77"/>
    </location>
</feature>
<dbReference type="OrthoDB" id="2872121at2759"/>
<sequence>MSNFVKDLEQDVGNFSNQADGQQGGGLNNDKQSSGNFGGNDSQSRDAQQTGGFGDNDGQQSGNSQQQGSSDGKSSGGFMSNMENTGKDAMIDQQVNNFMNKEGIPSGVDGFVDNEVNQEFNKYT</sequence>
<dbReference type="AlphaFoldDB" id="A0A6G1LAX0"/>
<protein>
    <submittedName>
        <fullName evidence="2">Uncharacterized protein</fullName>
    </submittedName>
</protein>
<evidence type="ECO:0000313" key="2">
    <source>
        <dbReference type="EMBL" id="KAF2770027.1"/>
    </source>
</evidence>
<feature type="compositionally biased region" description="Polar residues" evidence="1">
    <location>
        <begin position="29"/>
        <end position="50"/>
    </location>
</feature>
<dbReference type="Proteomes" id="UP000799436">
    <property type="component" value="Unassembled WGS sequence"/>
</dbReference>
<proteinExistence type="predicted"/>
<name>A0A6G1LAX0_9PEZI</name>
<accession>A0A6G1LAX0</accession>
<reference evidence="2" key="1">
    <citation type="journal article" date="2020" name="Stud. Mycol.">
        <title>101 Dothideomycetes genomes: a test case for predicting lifestyles and emergence of pathogens.</title>
        <authorList>
            <person name="Haridas S."/>
            <person name="Albert R."/>
            <person name="Binder M."/>
            <person name="Bloem J."/>
            <person name="Labutti K."/>
            <person name="Salamov A."/>
            <person name="Andreopoulos B."/>
            <person name="Baker S."/>
            <person name="Barry K."/>
            <person name="Bills G."/>
            <person name="Bluhm B."/>
            <person name="Cannon C."/>
            <person name="Castanera R."/>
            <person name="Culley D."/>
            <person name="Daum C."/>
            <person name="Ezra D."/>
            <person name="Gonzalez J."/>
            <person name="Henrissat B."/>
            <person name="Kuo A."/>
            <person name="Liang C."/>
            <person name="Lipzen A."/>
            <person name="Lutzoni F."/>
            <person name="Magnuson J."/>
            <person name="Mondo S."/>
            <person name="Nolan M."/>
            <person name="Ohm R."/>
            <person name="Pangilinan J."/>
            <person name="Park H.-J."/>
            <person name="Ramirez L."/>
            <person name="Alfaro M."/>
            <person name="Sun H."/>
            <person name="Tritt A."/>
            <person name="Yoshinaga Y."/>
            <person name="Zwiers L.-H."/>
            <person name="Turgeon B."/>
            <person name="Goodwin S."/>
            <person name="Spatafora J."/>
            <person name="Crous P."/>
            <person name="Grigoriev I."/>
        </authorList>
    </citation>
    <scope>NUCLEOTIDE SEQUENCE</scope>
    <source>
        <strain evidence="2">CBS 116005</strain>
    </source>
</reference>
<keyword evidence="3" id="KW-1185">Reference proteome</keyword>